<gene>
    <name evidence="1" type="ORF">FCN74_08805</name>
</gene>
<sequence>MRNNNKPKLIFVYNADSGLKNAVLDSAHKIFSPKTYQCKLCELTYGAFKEKKVWKKFRQESDVEMKFLHADEFNKLYKSKFRPAFELPVVLVEDQYELDLLMSHNTLEQIKTVKELIDRINRYIYKSIELPE</sequence>
<dbReference type="Proteomes" id="UP000306552">
    <property type="component" value="Unassembled WGS sequence"/>
</dbReference>
<evidence type="ECO:0000313" key="2">
    <source>
        <dbReference type="Proteomes" id="UP000306552"/>
    </source>
</evidence>
<keyword evidence="2" id="KW-1185">Reference proteome</keyword>
<protein>
    <submittedName>
        <fullName evidence="1">GTPase</fullName>
    </submittedName>
</protein>
<dbReference type="AlphaFoldDB" id="A0A4U5TPP6"/>
<dbReference type="EMBL" id="SWMU01000003">
    <property type="protein sequence ID" value="TKS56107.1"/>
    <property type="molecule type" value="Genomic_DNA"/>
</dbReference>
<name>A0A4U5TPP6_9FLAO</name>
<dbReference type="RefSeq" id="WP_138932224.1">
    <property type="nucleotide sequence ID" value="NZ_SWMU01000003.1"/>
</dbReference>
<accession>A0A4U5TPP6</accession>
<evidence type="ECO:0000313" key="1">
    <source>
        <dbReference type="EMBL" id="TKS56107.1"/>
    </source>
</evidence>
<organism evidence="1 2">
    <name type="scientific">Mesohalobacter halotolerans</name>
    <dbReference type="NCBI Taxonomy" id="1883405"/>
    <lineage>
        <taxon>Bacteria</taxon>
        <taxon>Pseudomonadati</taxon>
        <taxon>Bacteroidota</taxon>
        <taxon>Flavobacteriia</taxon>
        <taxon>Flavobacteriales</taxon>
        <taxon>Flavobacteriaceae</taxon>
        <taxon>Mesohalobacter</taxon>
    </lineage>
</organism>
<proteinExistence type="predicted"/>
<dbReference type="OrthoDB" id="572467at2"/>
<reference evidence="1 2" key="1">
    <citation type="submission" date="2019-04" db="EMBL/GenBank/DDBJ databases">
        <title>Psychroflexus halotolerans sp. nov., isolated from a marine solar saltern.</title>
        <authorList>
            <person name="Feng X."/>
        </authorList>
    </citation>
    <scope>NUCLEOTIDE SEQUENCE [LARGE SCALE GENOMIC DNA]</scope>
    <source>
        <strain evidence="1 2">WDS2C27</strain>
    </source>
</reference>
<comment type="caution">
    <text evidence="1">The sequence shown here is derived from an EMBL/GenBank/DDBJ whole genome shotgun (WGS) entry which is preliminary data.</text>
</comment>